<organism evidence="1">
    <name type="scientific">Arundo donax</name>
    <name type="common">Giant reed</name>
    <name type="synonym">Donax arundinaceus</name>
    <dbReference type="NCBI Taxonomy" id="35708"/>
    <lineage>
        <taxon>Eukaryota</taxon>
        <taxon>Viridiplantae</taxon>
        <taxon>Streptophyta</taxon>
        <taxon>Embryophyta</taxon>
        <taxon>Tracheophyta</taxon>
        <taxon>Spermatophyta</taxon>
        <taxon>Magnoliopsida</taxon>
        <taxon>Liliopsida</taxon>
        <taxon>Poales</taxon>
        <taxon>Poaceae</taxon>
        <taxon>PACMAD clade</taxon>
        <taxon>Arundinoideae</taxon>
        <taxon>Arundineae</taxon>
        <taxon>Arundo</taxon>
    </lineage>
</organism>
<dbReference type="AlphaFoldDB" id="A0A0A9FGB5"/>
<reference evidence="1" key="2">
    <citation type="journal article" date="2015" name="Data Brief">
        <title>Shoot transcriptome of the giant reed, Arundo donax.</title>
        <authorList>
            <person name="Barrero R.A."/>
            <person name="Guerrero F.D."/>
            <person name="Moolhuijzen P."/>
            <person name="Goolsby J.A."/>
            <person name="Tidwell J."/>
            <person name="Bellgard S.E."/>
            <person name="Bellgard M.I."/>
        </authorList>
    </citation>
    <scope>NUCLEOTIDE SEQUENCE</scope>
    <source>
        <tissue evidence="1">Shoot tissue taken approximately 20 cm above the soil surface</tissue>
    </source>
</reference>
<evidence type="ECO:0000313" key="1">
    <source>
        <dbReference type="EMBL" id="JAE10279.1"/>
    </source>
</evidence>
<sequence length="21" mass="2346">MFIFVPPMVSLFLIPPAIVTL</sequence>
<protein>
    <submittedName>
        <fullName evidence="1">Uncharacterized protein</fullName>
    </submittedName>
</protein>
<dbReference type="EMBL" id="GBRH01187617">
    <property type="protein sequence ID" value="JAE10279.1"/>
    <property type="molecule type" value="Transcribed_RNA"/>
</dbReference>
<reference evidence="1" key="1">
    <citation type="submission" date="2014-09" db="EMBL/GenBank/DDBJ databases">
        <authorList>
            <person name="Magalhaes I.L.F."/>
            <person name="Oliveira U."/>
            <person name="Santos F.R."/>
            <person name="Vidigal T.H.D.A."/>
            <person name="Brescovit A.D."/>
            <person name="Santos A.J."/>
        </authorList>
    </citation>
    <scope>NUCLEOTIDE SEQUENCE</scope>
    <source>
        <tissue evidence="1">Shoot tissue taken approximately 20 cm above the soil surface</tissue>
    </source>
</reference>
<name>A0A0A9FGB5_ARUDO</name>
<accession>A0A0A9FGB5</accession>
<proteinExistence type="predicted"/>